<feature type="non-terminal residue" evidence="1">
    <location>
        <position position="1"/>
    </location>
</feature>
<accession>A0AAW2BKE7</accession>
<dbReference type="Proteomes" id="UP001459277">
    <property type="component" value="Unassembled WGS sequence"/>
</dbReference>
<proteinExistence type="predicted"/>
<name>A0AAW2BKE7_9ROSI</name>
<protein>
    <recommendedName>
        <fullName evidence="3">Protein FAR1-RELATED SEQUENCE</fullName>
    </recommendedName>
</protein>
<reference evidence="1 2" key="1">
    <citation type="submission" date="2024-01" db="EMBL/GenBank/DDBJ databases">
        <title>A telomere-to-telomere, gap-free genome of sweet tea (Lithocarpus litseifolius).</title>
        <authorList>
            <person name="Zhou J."/>
        </authorList>
    </citation>
    <scope>NUCLEOTIDE SEQUENCE [LARGE SCALE GENOMIC DNA]</scope>
    <source>
        <strain evidence="1">Zhou-2022a</strain>
        <tissue evidence="1">Leaf</tissue>
    </source>
</reference>
<keyword evidence="2" id="KW-1185">Reference proteome</keyword>
<dbReference type="AlphaFoldDB" id="A0AAW2BKE7"/>
<comment type="caution">
    <text evidence="1">The sequence shown here is derived from an EMBL/GenBank/DDBJ whole genome shotgun (WGS) entry which is preliminary data.</text>
</comment>
<organism evidence="1 2">
    <name type="scientific">Lithocarpus litseifolius</name>
    <dbReference type="NCBI Taxonomy" id="425828"/>
    <lineage>
        <taxon>Eukaryota</taxon>
        <taxon>Viridiplantae</taxon>
        <taxon>Streptophyta</taxon>
        <taxon>Embryophyta</taxon>
        <taxon>Tracheophyta</taxon>
        <taxon>Spermatophyta</taxon>
        <taxon>Magnoliopsida</taxon>
        <taxon>eudicotyledons</taxon>
        <taxon>Gunneridae</taxon>
        <taxon>Pentapetalae</taxon>
        <taxon>rosids</taxon>
        <taxon>fabids</taxon>
        <taxon>Fagales</taxon>
        <taxon>Fagaceae</taxon>
        <taxon>Lithocarpus</taxon>
    </lineage>
</organism>
<evidence type="ECO:0008006" key="3">
    <source>
        <dbReference type="Google" id="ProtNLM"/>
    </source>
</evidence>
<dbReference type="EMBL" id="JAZDWU010000011">
    <property type="protein sequence ID" value="KAK9986421.1"/>
    <property type="molecule type" value="Genomic_DNA"/>
</dbReference>
<dbReference type="PANTHER" id="PTHR47718">
    <property type="entry name" value="OS01G0519700 PROTEIN"/>
    <property type="match status" value="1"/>
</dbReference>
<evidence type="ECO:0000313" key="1">
    <source>
        <dbReference type="EMBL" id="KAK9986421.1"/>
    </source>
</evidence>
<evidence type="ECO:0000313" key="2">
    <source>
        <dbReference type="Proteomes" id="UP001459277"/>
    </source>
</evidence>
<gene>
    <name evidence="1" type="ORF">SO802_031372</name>
</gene>
<dbReference type="PANTHER" id="PTHR47718:SF17">
    <property type="entry name" value="PROTEIN FAR1-RELATED SEQUENCE 5-LIKE"/>
    <property type="match status" value="1"/>
</dbReference>
<sequence>ENDVWRVSAFNPEHNHELALQSERHLLRSSCCITKPKVDVIDTMVNASVNHHWQNVMFGCAFLLDEFWRDGRSRVDYDCLEM</sequence>